<accession>A0A3E0TLH9</accession>
<comment type="caution">
    <text evidence="2">The sequence shown here is derived from an EMBL/GenBank/DDBJ whole genome shotgun (WGS) entry which is preliminary data.</text>
</comment>
<evidence type="ECO:0000313" key="2">
    <source>
        <dbReference type="EMBL" id="REL25197.1"/>
    </source>
</evidence>
<dbReference type="GO" id="GO:0009103">
    <property type="term" value="P:lipopolysaccharide biosynthetic process"/>
    <property type="evidence" value="ECO:0007669"/>
    <property type="project" value="TreeGrafter"/>
</dbReference>
<dbReference type="AlphaFoldDB" id="A0A3E0TLH9"/>
<name>A0A3E0TLH9_9GAMM</name>
<dbReference type="SUPFAM" id="SSF53756">
    <property type="entry name" value="UDP-Glycosyltransferase/glycogen phosphorylase"/>
    <property type="match status" value="1"/>
</dbReference>
<dbReference type="EMBL" id="QUOU01000001">
    <property type="protein sequence ID" value="REL25197.1"/>
    <property type="molecule type" value="Genomic_DNA"/>
</dbReference>
<dbReference type="PANTHER" id="PTHR46401:SF2">
    <property type="entry name" value="GLYCOSYLTRANSFERASE WBBK-RELATED"/>
    <property type="match status" value="1"/>
</dbReference>
<organism evidence="2 3">
    <name type="scientific">Thalassotalea euphylliae</name>
    <dbReference type="NCBI Taxonomy" id="1655234"/>
    <lineage>
        <taxon>Bacteria</taxon>
        <taxon>Pseudomonadati</taxon>
        <taxon>Pseudomonadota</taxon>
        <taxon>Gammaproteobacteria</taxon>
        <taxon>Alteromonadales</taxon>
        <taxon>Colwelliaceae</taxon>
        <taxon>Thalassotalea</taxon>
    </lineage>
</organism>
<dbReference type="Pfam" id="PF13692">
    <property type="entry name" value="Glyco_trans_1_4"/>
    <property type="match status" value="1"/>
</dbReference>
<dbReference type="GO" id="GO:0016757">
    <property type="term" value="F:glycosyltransferase activity"/>
    <property type="evidence" value="ECO:0007669"/>
    <property type="project" value="TreeGrafter"/>
</dbReference>
<gene>
    <name evidence="2" type="ORF">DXX93_00585</name>
</gene>
<dbReference type="RefSeq" id="WP_116006360.1">
    <property type="nucleotide sequence ID" value="NZ_QUOU01000001.1"/>
</dbReference>
<dbReference type="Gene3D" id="3.40.50.2000">
    <property type="entry name" value="Glycogen Phosphorylase B"/>
    <property type="match status" value="2"/>
</dbReference>
<proteinExistence type="predicted"/>
<dbReference type="OrthoDB" id="9807209at2"/>
<dbReference type="InterPro" id="IPR017521">
    <property type="entry name" value="Sugar_tfrase_PEP-CTERM_Stp1"/>
</dbReference>
<dbReference type="Proteomes" id="UP000256478">
    <property type="component" value="Unassembled WGS sequence"/>
</dbReference>
<dbReference type="CDD" id="cd03801">
    <property type="entry name" value="GT4_PimA-like"/>
    <property type="match status" value="1"/>
</dbReference>
<dbReference type="PANTHER" id="PTHR46401">
    <property type="entry name" value="GLYCOSYLTRANSFERASE WBBK-RELATED"/>
    <property type="match status" value="1"/>
</dbReference>
<evidence type="ECO:0000313" key="3">
    <source>
        <dbReference type="Proteomes" id="UP000256478"/>
    </source>
</evidence>
<dbReference type="NCBIfam" id="TIGR03087">
    <property type="entry name" value="stp1"/>
    <property type="match status" value="1"/>
</dbReference>
<sequence>MSKPPLLFLCHRIPFPPNKGDKIRSFNILQMLNKHYDVYLGCFIDDPYDEQYVETLKQYCHQLFYRKQNKLLAKIKGLSAFVTGKPITLPYYYDSAMAVWCENAIKQYNIEKVFIYSSSMAQFCEAPVFERCQRVIDFVDVDSDKWRQYADSKSGLAKFVFQREFKTLASYEDRICQQFDASLFVSPDEAQLFQDRQATNDRPKVKGILNGVDISFFNPSATLEHDNKLPAERFISFTGAMDYWANVDAVLWFVEHCWPIVKAAEPSLSFVIAGGNPTSEIKALGKQQDIIVTGRVADIRPFMAKAECIVAPLRIARGIQNKVLEAMSLDKPVVCTSMAMEGINAPSHTFCQVHDDPQDFAQAVISLVSPAQKAAAQVKIDNRAWIEAHFTWQATLAPLAKLYQIEP</sequence>
<evidence type="ECO:0000256" key="1">
    <source>
        <dbReference type="ARBA" id="ARBA00022679"/>
    </source>
</evidence>
<reference evidence="2 3" key="1">
    <citation type="submission" date="2018-08" db="EMBL/GenBank/DDBJ databases">
        <title>Thalassotalea euphylliae genome.</title>
        <authorList>
            <person name="Summers S."/>
            <person name="Rice S.A."/>
            <person name="Freckelton M.L."/>
            <person name="Nedved B.T."/>
            <person name="Hadfield M.G."/>
        </authorList>
    </citation>
    <scope>NUCLEOTIDE SEQUENCE [LARGE SCALE GENOMIC DNA]</scope>
    <source>
        <strain evidence="2 3">H1</strain>
    </source>
</reference>
<protein>
    <submittedName>
        <fullName evidence="2">TIGR03087 family PEP-CTERM/XrtA system glycosyltransferase</fullName>
    </submittedName>
</protein>
<keyword evidence="1 2" id="KW-0808">Transferase</keyword>